<dbReference type="GO" id="GO:0006355">
    <property type="term" value="P:regulation of DNA-templated transcription"/>
    <property type="evidence" value="ECO:0007669"/>
    <property type="project" value="InterPro"/>
</dbReference>
<dbReference type="Pfam" id="PF11792">
    <property type="entry name" value="Baculo_LEF5_C"/>
    <property type="match status" value="1"/>
</dbReference>
<dbReference type="EMBL" id="OL685370">
    <property type="protein sequence ID" value="USC25941.1"/>
    <property type="molecule type" value="Genomic_DNA"/>
</dbReference>
<protein>
    <submittedName>
        <fullName evidence="3">Lef-5</fullName>
    </submittedName>
</protein>
<evidence type="ECO:0000259" key="2">
    <source>
        <dbReference type="Pfam" id="PF11792"/>
    </source>
</evidence>
<feature type="domain" description="Baculoviridae late expression factor 5 C-terminal" evidence="2">
    <location>
        <begin position="226"/>
        <end position="265"/>
    </location>
</feature>
<feature type="domain" description="Baculoviridae late expression factor 5 N-terminal" evidence="1">
    <location>
        <begin position="30"/>
        <end position="188"/>
    </location>
</feature>
<proteinExistence type="predicted"/>
<dbReference type="InterPro" id="IPR021758">
    <property type="entry name" value="Baculo_LEF5_C"/>
</dbReference>
<dbReference type="InterPro" id="IPR006923">
    <property type="entry name" value="Baculo_LEF5_N"/>
</dbReference>
<organism evidence="3 4">
    <name type="scientific">Palpita vitrealis nucleopolyhedrovirus</name>
    <dbReference type="NCBI Taxonomy" id="2951960"/>
    <lineage>
        <taxon>Viruses</taxon>
        <taxon>Viruses incertae sedis</taxon>
        <taxon>Naldaviricetes</taxon>
        <taxon>Lefavirales</taxon>
        <taxon>Baculoviridae</taxon>
        <taxon>Alphabaculovirus</taxon>
        <taxon>Alphabaculovirus pavitrealis</taxon>
    </lineage>
</organism>
<evidence type="ECO:0000313" key="3">
    <source>
        <dbReference type="EMBL" id="USC25941.1"/>
    </source>
</evidence>
<accession>A0AAE9LNJ2</accession>
<dbReference type="Proteomes" id="UP001256712">
    <property type="component" value="Segment"/>
</dbReference>
<reference evidence="3" key="1">
    <citation type="journal article" date="2022" name="J. Invertebr. Pathol.">
        <title>Identification of a new nucleopolyhedrovirus isolated from the olive leaf moth, Palpita vitrealis, from two locations in Egypt.</title>
        <authorList>
            <person name="El-Salamouny S."/>
            <person name="Wennmann J.T."/>
            <person name="Kleespies R.G."/>
            <person name="Richert-Poggeler K.R."/>
            <person name="Mansour A."/>
            <person name="Awad M."/>
            <person name="Agamy E."/>
            <person name="Salama R."/>
            <person name="Jehle J.A."/>
        </authorList>
    </citation>
    <scope>NUCLEOTIDE SEQUENCE</scope>
    <source>
        <strain evidence="3">Giza 2005</strain>
    </source>
</reference>
<keyword evidence="4" id="KW-1185">Reference proteome</keyword>
<sequence>MSFNNGVVKTQTNPFAFKRGSHNLKNWTSYALFKLFKEFRTNKNYSKLIEFLTENFPNNVKNKTFNFACTGHLFHSLHAYVPTISNLVKERKQIRLQTEYLAKLFNNTINDFKLYTELYEFIEQTKVGDEVCCPCQLLHRSLLNTQNYVKNLNCKLFDIKPPKFKKEPFDNILYKYSLNYKNLLLKKKEKHTNVMCVRKKKIKHKQVLNDKIIYLQVNDIKNTNTLFELNGLSLKSCKHDFVTIEVQTRAGDEIASFIRYCQLCGISAC</sequence>
<dbReference type="Pfam" id="PF04838">
    <property type="entry name" value="Baculo_LEF5"/>
    <property type="match status" value="1"/>
</dbReference>
<evidence type="ECO:0000259" key="1">
    <source>
        <dbReference type="Pfam" id="PF04838"/>
    </source>
</evidence>
<name>A0AAE9LNJ2_9ABAC</name>
<evidence type="ECO:0000313" key="4">
    <source>
        <dbReference type="Proteomes" id="UP001256712"/>
    </source>
</evidence>